<dbReference type="GO" id="GO:0016787">
    <property type="term" value="F:hydrolase activity"/>
    <property type="evidence" value="ECO:0007669"/>
    <property type="project" value="UniProtKB-KW"/>
</dbReference>
<dbReference type="InterPro" id="IPR012341">
    <property type="entry name" value="6hp_glycosidase-like_sf"/>
</dbReference>
<name>A0A0W8G1B7_9ZZZZ</name>
<protein>
    <recommendedName>
        <fullName evidence="3">Rhamnogalacturonyl hydrolase YesR</fullName>
    </recommendedName>
</protein>
<dbReference type="InterPro" id="IPR052043">
    <property type="entry name" value="PolySaccharide_Degr_Enz"/>
</dbReference>
<proteinExistence type="predicted"/>
<dbReference type="GO" id="GO:0005975">
    <property type="term" value="P:carbohydrate metabolic process"/>
    <property type="evidence" value="ECO:0007669"/>
    <property type="project" value="InterPro"/>
</dbReference>
<dbReference type="AlphaFoldDB" id="A0A0W8G1B7"/>
<dbReference type="SUPFAM" id="SSF48208">
    <property type="entry name" value="Six-hairpin glycosidases"/>
    <property type="match status" value="1"/>
</dbReference>
<dbReference type="Gene3D" id="1.50.10.10">
    <property type="match status" value="1"/>
</dbReference>
<sequence>MGENPSRLIFNNTSEFLNSYQLDMTKMKKTTFFFFLVFNAFSQCINSQTIIDDVTKVADKIISETSFEFENKIQTADRYLQIIDFDRIATDDRKIFLCQSFLDAKSDKEYQLNVSSNSNVEIFINGEKVIDVEEPDNHFQVLAYDMYSFRKSFSIKVDQGTNSILIKTAADKKTKIILAFLQEDNMLDQNVSFTLMPFFNEEKVYSNWVFIGPIDGSEITNEIISEEDITNTSFCFDREIYSWYLPPNNLVRKDVTKKDYSFNKHSYFEWHYANGQMLLGMLSLYDLIKNEKYIDHVKKFCELTLNTFDYFKYQFENLNELNGFNHRLFRRVMLDDTGAPALPFVELYTRKKLDETKFLIDIIADYVSNKQVRLEDGTFCRPEPTVMTVWADDLFMSVPFLIRYAKLTGESNYFDDAAKQILLFYEKLFNHQTQLYYHGWFSNDQTTSVAHWGRANGWVIWAITEALLYLPKEHKDYSKILDIYKNHVQGLIPFQNKNGRWHQVIDKPESYEETSSTAMFTLAIARGVLNNWLDESYTQYAINGWNGIADKIKDDGTVEGICRGTGIGFDLEFYFDRETPENDPRGLGAVLTAGVEVSKLIEK</sequence>
<dbReference type="EMBL" id="LNQE01000394">
    <property type="protein sequence ID" value="KUG26881.1"/>
    <property type="molecule type" value="Genomic_DNA"/>
</dbReference>
<dbReference type="PANTHER" id="PTHR33886">
    <property type="entry name" value="UNSATURATED RHAMNOGALACTURONAN HYDROLASE (EUROFUNG)"/>
    <property type="match status" value="1"/>
</dbReference>
<evidence type="ECO:0000256" key="1">
    <source>
        <dbReference type="ARBA" id="ARBA00022801"/>
    </source>
</evidence>
<dbReference type="InterPro" id="IPR008928">
    <property type="entry name" value="6-hairpin_glycosidase_sf"/>
</dbReference>
<evidence type="ECO:0008006" key="3">
    <source>
        <dbReference type="Google" id="ProtNLM"/>
    </source>
</evidence>
<reference evidence="2" key="1">
    <citation type="journal article" date="2015" name="Proc. Natl. Acad. Sci. U.S.A.">
        <title>Networks of energetic and metabolic interactions define dynamics in microbial communities.</title>
        <authorList>
            <person name="Embree M."/>
            <person name="Liu J.K."/>
            <person name="Al-Bassam M.M."/>
            <person name="Zengler K."/>
        </authorList>
    </citation>
    <scope>NUCLEOTIDE SEQUENCE</scope>
</reference>
<keyword evidence="1" id="KW-0378">Hydrolase</keyword>
<evidence type="ECO:0000313" key="2">
    <source>
        <dbReference type="EMBL" id="KUG26881.1"/>
    </source>
</evidence>
<dbReference type="Pfam" id="PF07470">
    <property type="entry name" value="Glyco_hydro_88"/>
    <property type="match status" value="1"/>
</dbReference>
<gene>
    <name evidence="2" type="ORF">ASZ90_003270</name>
</gene>
<dbReference type="InterPro" id="IPR010905">
    <property type="entry name" value="Glyco_hydro_88"/>
</dbReference>
<comment type="caution">
    <text evidence="2">The sequence shown here is derived from an EMBL/GenBank/DDBJ whole genome shotgun (WGS) entry which is preliminary data.</text>
</comment>
<accession>A0A0W8G1B7</accession>
<organism evidence="2">
    <name type="scientific">hydrocarbon metagenome</name>
    <dbReference type="NCBI Taxonomy" id="938273"/>
    <lineage>
        <taxon>unclassified sequences</taxon>
        <taxon>metagenomes</taxon>
        <taxon>ecological metagenomes</taxon>
    </lineage>
</organism>
<dbReference type="PANTHER" id="PTHR33886:SF8">
    <property type="entry name" value="UNSATURATED RHAMNOGALACTURONAN HYDROLASE (EUROFUNG)"/>
    <property type="match status" value="1"/>
</dbReference>